<proteinExistence type="predicted"/>
<name>A0ABP6LTR2_9MICC</name>
<evidence type="ECO:0000259" key="8">
    <source>
        <dbReference type="Pfam" id="PF13396"/>
    </source>
</evidence>
<gene>
    <name evidence="9" type="ORF">GCM10010529_09280</name>
</gene>
<evidence type="ECO:0000256" key="7">
    <source>
        <dbReference type="SAM" id="Phobius"/>
    </source>
</evidence>
<organism evidence="9 10">
    <name type="scientific">Nesterenkonia aethiopica</name>
    <dbReference type="NCBI Taxonomy" id="269144"/>
    <lineage>
        <taxon>Bacteria</taxon>
        <taxon>Bacillati</taxon>
        <taxon>Actinomycetota</taxon>
        <taxon>Actinomycetes</taxon>
        <taxon>Micrococcales</taxon>
        <taxon>Micrococcaceae</taxon>
        <taxon>Nesterenkonia</taxon>
    </lineage>
</organism>
<dbReference type="Proteomes" id="UP001500236">
    <property type="component" value="Unassembled WGS sequence"/>
</dbReference>
<evidence type="ECO:0000256" key="3">
    <source>
        <dbReference type="ARBA" id="ARBA00022692"/>
    </source>
</evidence>
<feature type="transmembrane region" description="Helical" evidence="7">
    <location>
        <begin position="56"/>
        <end position="74"/>
    </location>
</feature>
<accession>A0ABP6LTR2</accession>
<keyword evidence="2" id="KW-1003">Cell membrane</keyword>
<keyword evidence="3 7" id="KW-0812">Transmembrane</keyword>
<evidence type="ECO:0000313" key="9">
    <source>
        <dbReference type="EMBL" id="GAA3057589.1"/>
    </source>
</evidence>
<dbReference type="RefSeq" id="WP_344684596.1">
    <property type="nucleotide sequence ID" value="NZ_BAAAVT010000005.1"/>
</dbReference>
<keyword evidence="4 7" id="KW-1133">Transmembrane helix</keyword>
<feature type="region of interest" description="Disordered" evidence="6">
    <location>
        <begin position="82"/>
        <end position="114"/>
    </location>
</feature>
<evidence type="ECO:0000256" key="4">
    <source>
        <dbReference type="ARBA" id="ARBA00022989"/>
    </source>
</evidence>
<reference evidence="10" key="1">
    <citation type="journal article" date="2019" name="Int. J. Syst. Evol. Microbiol.">
        <title>The Global Catalogue of Microorganisms (GCM) 10K type strain sequencing project: providing services to taxonomists for standard genome sequencing and annotation.</title>
        <authorList>
            <consortium name="The Broad Institute Genomics Platform"/>
            <consortium name="The Broad Institute Genome Sequencing Center for Infectious Disease"/>
            <person name="Wu L."/>
            <person name="Ma J."/>
        </authorList>
    </citation>
    <scope>NUCLEOTIDE SEQUENCE [LARGE SCALE GENOMIC DNA]</scope>
    <source>
        <strain evidence="10">JCM 14309</strain>
    </source>
</reference>
<evidence type="ECO:0000313" key="10">
    <source>
        <dbReference type="Proteomes" id="UP001500236"/>
    </source>
</evidence>
<dbReference type="InterPro" id="IPR027379">
    <property type="entry name" value="CLS_N"/>
</dbReference>
<evidence type="ECO:0000256" key="2">
    <source>
        <dbReference type="ARBA" id="ARBA00022475"/>
    </source>
</evidence>
<comment type="caution">
    <text evidence="9">The sequence shown here is derived from an EMBL/GenBank/DDBJ whole genome shotgun (WGS) entry which is preliminary data.</text>
</comment>
<feature type="domain" description="Cardiolipin synthase N-terminal" evidence="8">
    <location>
        <begin position="34"/>
        <end position="74"/>
    </location>
</feature>
<dbReference type="Pfam" id="PF13396">
    <property type="entry name" value="PLDc_N"/>
    <property type="match status" value="1"/>
</dbReference>
<dbReference type="EMBL" id="BAAAVT010000005">
    <property type="protein sequence ID" value="GAA3057589.1"/>
    <property type="molecule type" value="Genomic_DNA"/>
</dbReference>
<evidence type="ECO:0000256" key="6">
    <source>
        <dbReference type="SAM" id="MobiDB-lite"/>
    </source>
</evidence>
<feature type="transmembrane region" description="Helical" evidence="7">
    <location>
        <begin position="27"/>
        <end position="44"/>
    </location>
</feature>
<protein>
    <recommendedName>
        <fullName evidence="8">Cardiolipin synthase N-terminal domain-containing protein</fullName>
    </recommendedName>
</protein>
<keyword evidence="5 7" id="KW-0472">Membrane</keyword>
<keyword evidence="10" id="KW-1185">Reference proteome</keyword>
<comment type="subcellular location">
    <subcellularLocation>
        <location evidence="1">Cell membrane</location>
        <topology evidence="1">Multi-pass membrane protein</topology>
    </subcellularLocation>
</comment>
<evidence type="ECO:0000256" key="5">
    <source>
        <dbReference type="ARBA" id="ARBA00023136"/>
    </source>
</evidence>
<evidence type="ECO:0000256" key="1">
    <source>
        <dbReference type="ARBA" id="ARBA00004651"/>
    </source>
</evidence>
<sequence length="114" mass="12282">MEHGLSILLLAVQDAASSAPAPWWLRWGLLVAGALALAALMVLVQTRHRAPYGAVWALVILLVPVLGPLTYLILETVRHRRQGYRASRGSAERLAAEEPDDDGPTPGPGWGADR</sequence>